<dbReference type="Pfam" id="PF04085">
    <property type="entry name" value="MreC"/>
    <property type="match status" value="1"/>
</dbReference>
<keyword evidence="5" id="KW-0175">Coiled coil</keyword>
<accession>A0A0C2BYB5</accession>
<gene>
    <name evidence="8" type="ORF">TSA66_22820</name>
</gene>
<sequence>MEYSPPPLFKQGASARAKVVFFSLIALILLVADSRMRSLTSIRQFVGTVLYPLQVVALLPRDAAYVVGDYFTSLSVLEKENRKLKQQQVANAQTLQQVQQLSAENDQLRRLLAANERLPVKSVMSEILYDARDAFTRKIVLDRGSQQGVKPGQPVIDDVGVVGQVTRVFPFTSEVTLLTDKDQAIPVQVVRSGLRSVAYGQGHSGVLDLRFMPTNVDIKSGDTLVTSGIDGVYPAGLAVAKVSNIESKSSDAFARITCQPLAGIDRNRQLLILLTETQLPPRPEPEDVRDKKAKKHPADAAKDAKKEGAKEAANATPAAPAAPAAQPAPASPAPQPKAPQQPGAQPVAAIPAAAPAAPVAPAPAAAAPAAPVGPAKPAAVSPQAALPQRVASPQKAPQQTPAPAAAVKPAVPAPTSTAKPAAPQQQKVTTP</sequence>
<evidence type="ECO:0000256" key="3">
    <source>
        <dbReference type="ARBA" id="ARBA00022960"/>
    </source>
</evidence>
<dbReference type="Gene3D" id="2.40.10.340">
    <property type="entry name" value="Rod shape-determining protein MreC, domain 1"/>
    <property type="match status" value="1"/>
</dbReference>
<protein>
    <recommendedName>
        <fullName evidence="2">Cell shape-determining protein MreC</fullName>
    </recommendedName>
    <alternativeName>
        <fullName evidence="4">Cell shape protein MreC</fullName>
    </alternativeName>
</protein>
<dbReference type="NCBIfam" id="TIGR00219">
    <property type="entry name" value="mreC"/>
    <property type="match status" value="1"/>
</dbReference>
<dbReference type="InterPro" id="IPR007221">
    <property type="entry name" value="MreC"/>
</dbReference>
<feature type="compositionally biased region" description="Low complexity" evidence="6">
    <location>
        <begin position="340"/>
        <end position="382"/>
    </location>
</feature>
<dbReference type="RefSeq" id="WP_040041653.1">
    <property type="nucleotide sequence ID" value="NZ_JWJG01000028.1"/>
</dbReference>
<dbReference type="PANTHER" id="PTHR34138">
    <property type="entry name" value="CELL SHAPE-DETERMINING PROTEIN MREC"/>
    <property type="match status" value="1"/>
</dbReference>
<proteinExistence type="inferred from homology"/>
<dbReference type="InterPro" id="IPR055342">
    <property type="entry name" value="MreC_beta-barrel_core"/>
</dbReference>
<comment type="similarity">
    <text evidence="1">Belongs to the MreC family.</text>
</comment>
<evidence type="ECO:0000256" key="6">
    <source>
        <dbReference type="SAM" id="MobiDB-lite"/>
    </source>
</evidence>
<evidence type="ECO:0000256" key="5">
    <source>
        <dbReference type="SAM" id="Coils"/>
    </source>
</evidence>
<dbReference type="GO" id="GO:0008360">
    <property type="term" value="P:regulation of cell shape"/>
    <property type="evidence" value="ECO:0007669"/>
    <property type="project" value="UniProtKB-KW"/>
</dbReference>
<reference evidence="8 9" key="1">
    <citation type="submission" date="2014-12" db="EMBL/GenBank/DDBJ databases">
        <title>Denitrispirillum autotrophicum gen. nov., sp. nov., Denitrifying, Facultatively Autotrophic Bacteria Isolated from Rice Paddy Soil.</title>
        <authorList>
            <person name="Ishii S."/>
            <person name="Ashida N."/>
            <person name="Ohno H."/>
            <person name="Otsuka S."/>
            <person name="Yokota A."/>
            <person name="Senoo K."/>
        </authorList>
    </citation>
    <scope>NUCLEOTIDE SEQUENCE [LARGE SCALE GENOMIC DNA]</scope>
    <source>
        <strain evidence="8 9">TSA66</strain>
    </source>
</reference>
<feature type="coiled-coil region" evidence="5">
    <location>
        <begin position="77"/>
        <end position="118"/>
    </location>
</feature>
<feature type="compositionally biased region" description="Basic and acidic residues" evidence="6">
    <location>
        <begin position="283"/>
        <end position="310"/>
    </location>
</feature>
<feature type="compositionally biased region" description="Pro residues" evidence="6">
    <location>
        <begin position="329"/>
        <end position="339"/>
    </location>
</feature>
<feature type="compositionally biased region" description="Low complexity" evidence="6">
    <location>
        <begin position="311"/>
        <end position="328"/>
    </location>
</feature>
<name>A0A0C2BYB5_9BURK</name>
<dbReference type="Proteomes" id="UP000031572">
    <property type="component" value="Unassembled WGS sequence"/>
</dbReference>
<dbReference type="InterPro" id="IPR042177">
    <property type="entry name" value="Cell/Rod_1"/>
</dbReference>
<dbReference type="EMBL" id="JWJG01000028">
    <property type="protein sequence ID" value="KIF83021.1"/>
    <property type="molecule type" value="Genomic_DNA"/>
</dbReference>
<evidence type="ECO:0000256" key="2">
    <source>
        <dbReference type="ARBA" id="ARBA00013855"/>
    </source>
</evidence>
<feature type="domain" description="Rod shape-determining protein MreC beta-barrel core" evidence="7">
    <location>
        <begin position="128"/>
        <end position="273"/>
    </location>
</feature>
<dbReference type="GO" id="GO:0005886">
    <property type="term" value="C:plasma membrane"/>
    <property type="evidence" value="ECO:0007669"/>
    <property type="project" value="TreeGrafter"/>
</dbReference>
<keyword evidence="9" id="KW-1185">Reference proteome</keyword>
<dbReference type="PANTHER" id="PTHR34138:SF1">
    <property type="entry name" value="CELL SHAPE-DETERMINING PROTEIN MREC"/>
    <property type="match status" value="1"/>
</dbReference>
<dbReference type="Gene3D" id="2.40.10.350">
    <property type="entry name" value="Rod shape-determining protein MreC, domain 2"/>
    <property type="match status" value="1"/>
</dbReference>
<feature type="region of interest" description="Disordered" evidence="6">
    <location>
        <begin position="275"/>
        <end position="431"/>
    </location>
</feature>
<evidence type="ECO:0000313" key="9">
    <source>
        <dbReference type="Proteomes" id="UP000031572"/>
    </source>
</evidence>
<evidence type="ECO:0000256" key="1">
    <source>
        <dbReference type="ARBA" id="ARBA00009369"/>
    </source>
</evidence>
<dbReference type="STRING" id="709839.TSA66_22820"/>
<dbReference type="AlphaFoldDB" id="A0A0C2BYB5"/>
<evidence type="ECO:0000313" key="8">
    <source>
        <dbReference type="EMBL" id="KIF83021.1"/>
    </source>
</evidence>
<evidence type="ECO:0000256" key="4">
    <source>
        <dbReference type="ARBA" id="ARBA00032089"/>
    </source>
</evidence>
<comment type="caution">
    <text evidence="8">The sequence shown here is derived from an EMBL/GenBank/DDBJ whole genome shotgun (WGS) entry which is preliminary data.</text>
</comment>
<feature type="compositionally biased region" description="Low complexity" evidence="6">
    <location>
        <begin position="391"/>
        <end position="431"/>
    </location>
</feature>
<organism evidence="8 9">
    <name type="scientific">Noviherbaspirillum autotrophicum</name>
    <dbReference type="NCBI Taxonomy" id="709839"/>
    <lineage>
        <taxon>Bacteria</taxon>
        <taxon>Pseudomonadati</taxon>
        <taxon>Pseudomonadota</taxon>
        <taxon>Betaproteobacteria</taxon>
        <taxon>Burkholderiales</taxon>
        <taxon>Oxalobacteraceae</taxon>
        <taxon>Noviherbaspirillum</taxon>
    </lineage>
</organism>
<keyword evidence="3" id="KW-0133">Cell shape</keyword>
<evidence type="ECO:0000259" key="7">
    <source>
        <dbReference type="Pfam" id="PF04085"/>
    </source>
</evidence>
<dbReference type="InterPro" id="IPR042175">
    <property type="entry name" value="Cell/Rod_MreC_2"/>
</dbReference>